<organism evidence="1 2">
    <name type="scientific">Papaver somniferum</name>
    <name type="common">Opium poppy</name>
    <dbReference type="NCBI Taxonomy" id="3469"/>
    <lineage>
        <taxon>Eukaryota</taxon>
        <taxon>Viridiplantae</taxon>
        <taxon>Streptophyta</taxon>
        <taxon>Embryophyta</taxon>
        <taxon>Tracheophyta</taxon>
        <taxon>Spermatophyta</taxon>
        <taxon>Magnoliopsida</taxon>
        <taxon>Ranunculales</taxon>
        <taxon>Papaveraceae</taxon>
        <taxon>Papaveroideae</taxon>
        <taxon>Papaver</taxon>
    </lineage>
</organism>
<accession>A0A4Y7KFP5</accession>
<protein>
    <submittedName>
        <fullName evidence="1">Uncharacterized protein</fullName>
    </submittedName>
</protein>
<evidence type="ECO:0000313" key="1">
    <source>
        <dbReference type="EMBL" id="RZC71170.1"/>
    </source>
</evidence>
<keyword evidence="2" id="KW-1185">Reference proteome</keyword>
<dbReference type="AlphaFoldDB" id="A0A4Y7KFP5"/>
<gene>
    <name evidence="1" type="ORF">C5167_034356</name>
</gene>
<name>A0A4Y7KFP5_PAPSO</name>
<evidence type="ECO:0000313" key="2">
    <source>
        <dbReference type="Proteomes" id="UP000316621"/>
    </source>
</evidence>
<dbReference type="EMBL" id="CM010721">
    <property type="protein sequence ID" value="RZC71170.1"/>
    <property type="molecule type" value="Genomic_DNA"/>
</dbReference>
<reference evidence="1 2" key="1">
    <citation type="journal article" date="2018" name="Science">
        <title>The opium poppy genome and morphinan production.</title>
        <authorList>
            <person name="Guo L."/>
            <person name="Winzer T."/>
            <person name="Yang X."/>
            <person name="Li Y."/>
            <person name="Ning Z."/>
            <person name="He Z."/>
            <person name="Teodor R."/>
            <person name="Lu Y."/>
            <person name="Bowser T.A."/>
            <person name="Graham I.A."/>
            <person name="Ye K."/>
        </authorList>
    </citation>
    <scope>NUCLEOTIDE SEQUENCE [LARGE SCALE GENOMIC DNA]</scope>
    <source>
        <strain evidence="2">cv. HN1</strain>
        <tissue evidence="1">Leaves</tissue>
    </source>
</reference>
<dbReference type="Proteomes" id="UP000316621">
    <property type="component" value="Chromosome 7"/>
</dbReference>
<proteinExistence type="predicted"/>
<dbReference type="Gramene" id="RZC71170">
    <property type="protein sequence ID" value="RZC71170"/>
    <property type="gene ID" value="C5167_034356"/>
</dbReference>
<sequence>MFYKQFYMQLGRSMISCSKDEKQKMKPEITYEERCAIISAWLKCKDDDFDKHMSELISQKRKEMSSYDEDREELILDFKRKGFSSLKGVRGWVEKEMEEELPQKRAEWKKAKGCKKKVPRGADVKKRKIVLDDETCQIRLTTSIIIHMEEGEEEINRNKRNIRAEESCYMCSKIQ</sequence>